<gene>
    <name evidence="2" type="ORF">AB2Z07_09980</name>
</gene>
<name>A0ABV4JT01_9BACT</name>
<reference evidence="2 3" key="1">
    <citation type="submission" date="2024-07" db="EMBL/GenBank/DDBJ databases">
        <title>Active virus-host system and metabolic interactions in a Lokiarchaeon culture.</title>
        <authorList>
            <person name="Ponce Toledo R.I."/>
            <person name="Rodrigues Oliveira T."/>
            <person name="Schleper C."/>
        </authorList>
    </citation>
    <scope>NUCLEOTIDE SEQUENCE [LARGE SCALE GENOMIC DNA]</scope>
    <source>
        <strain evidence="2 3">B35</strain>
    </source>
</reference>
<evidence type="ECO:0000313" key="3">
    <source>
        <dbReference type="Proteomes" id="UP001568358"/>
    </source>
</evidence>
<accession>A0ABV4JT01</accession>
<sequence>MAQPHFKGMILAARWSMYVKLPDDEPEESGNRYFKFDGKRPHNELEAKDVFSKSFNSLIETVDGVNVLILKQVPRFSFFPKKDYIMQLRGLRVRPFKKKTIESHMQDHAFVNSVIDLSSKEYSLVIVDPAPALCPSGECEWLEESTMLYNDDDHLSIYGVEKIFPRIEKQLDSFVKG</sequence>
<dbReference type="InterPro" id="IPR043968">
    <property type="entry name" value="SGNH"/>
</dbReference>
<dbReference type="Pfam" id="PF19040">
    <property type="entry name" value="SGNH"/>
    <property type="match status" value="1"/>
</dbReference>
<keyword evidence="3" id="KW-1185">Reference proteome</keyword>
<comment type="caution">
    <text evidence="2">The sequence shown here is derived from an EMBL/GenBank/DDBJ whole genome shotgun (WGS) entry which is preliminary data.</text>
</comment>
<dbReference type="EMBL" id="JBFSOO010000006">
    <property type="protein sequence ID" value="MEZ6853855.1"/>
    <property type="molecule type" value="Genomic_DNA"/>
</dbReference>
<organism evidence="2 3">
    <name type="scientific">Halodesulfovibrio aestuarii</name>
    <dbReference type="NCBI Taxonomy" id="126333"/>
    <lineage>
        <taxon>Bacteria</taxon>
        <taxon>Pseudomonadati</taxon>
        <taxon>Thermodesulfobacteriota</taxon>
        <taxon>Desulfovibrionia</taxon>
        <taxon>Desulfovibrionales</taxon>
        <taxon>Desulfovibrionaceae</taxon>
        <taxon>Halodesulfovibrio</taxon>
    </lineage>
</organism>
<dbReference type="GO" id="GO:0016787">
    <property type="term" value="F:hydrolase activity"/>
    <property type="evidence" value="ECO:0007669"/>
    <property type="project" value="UniProtKB-KW"/>
</dbReference>
<evidence type="ECO:0000259" key="1">
    <source>
        <dbReference type="Pfam" id="PF19040"/>
    </source>
</evidence>
<dbReference type="Proteomes" id="UP001568358">
    <property type="component" value="Unassembled WGS sequence"/>
</dbReference>
<keyword evidence="2" id="KW-0378">Hydrolase</keyword>
<protein>
    <submittedName>
        <fullName evidence="2">SGNH hydrolase domain-containing protein</fullName>
    </submittedName>
</protein>
<evidence type="ECO:0000313" key="2">
    <source>
        <dbReference type="EMBL" id="MEZ6853855.1"/>
    </source>
</evidence>
<dbReference type="RefSeq" id="WP_371150585.1">
    <property type="nucleotide sequence ID" value="NZ_JBFSOO010000006.1"/>
</dbReference>
<feature type="domain" description="SGNH" evidence="1">
    <location>
        <begin position="7"/>
        <end position="168"/>
    </location>
</feature>
<proteinExistence type="predicted"/>